<evidence type="ECO:0000313" key="6">
    <source>
        <dbReference type="EMBL" id="GAW09471.1"/>
    </source>
</evidence>
<evidence type="ECO:0000259" key="5">
    <source>
        <dbReference type="PROSITE" id="PS50850"/>
    </source>
</evidence>
<feature type="compositionally biased region" description="Low complexity" evidence="3">
    <location>
        <begin position="87"/>
        <end position="97"/>
    </location>
</feature>
<keyword evidence="4" id="KW-0812">Transmembrane</keyword>
<feature type="transmembrane region" description="Helical" evidence="4">
    <location>
        <begin position="119"/>
        <end position="139"/>
    </location>
</feature>
<feature type="region of interest" description="Disordered" evidence="3">
    <location>
        <begin position="84"/>
        <end position="108"/>
    </location>
</feature>
<dbReference type="PANTHER" id="PTHR11360">
    <property type="entry name" value="MONOCARBOXYLATE TRANSPORTER"/>
    <property type="match status" value="1"/>
</dbReference>
<organism evidence="6 7">
    <name type="scientific">Lentinula edodes</name>
    <name type="common">Shiitake mushroom</name>
    <name type="synonym">Lentinus edodes</name>
    <dbReference type="NCBI Taxonomy" id="5353"/>
    <lineage>
        <taxon>Eukaryota</taxon>
        <taxon>Fungi</taxon>
        <taxon>Dikarya</taxon>
        <taxon>Basidiomycota</taxon>
        <taxon>Agaricomycotina</taxon>
        <taxon>Agaricomycetes</taxon>
        <taxon>Agaricomycetidae</taxon>
        <taxon>Agaricales</taxon>
        <taxon>Marasmiineae</taxon>
        <taxon>Omphalotaceae</taxon>
        <taxon>Lentinula</taxon>
    </lineage>
</organism>
<dbReference type="Gene3D" id="1.20.1250.20">
    <property type="entry name" value="MFS general substrate transporter like domains"/>
    <property type="match status" value="2"/>
</dbReference>
<keyword evidence="7" id="KW-1185">Reference proteome</keyword>
<evidence type="ECO:0000256" key="4">
    <source>
        <dbReference type="SAM" id="Phobius"/>
    </source>
</evidence>
<dbReference type="InterPro" id="IPR036259">
    <property type="entry name" value="MFS_trans_sf"/>
</dbReference>
<proteinExistence type="inferred from homology"/>
<dbReference type="GO" id="GO:0016020">
    <property type="term" value="C:membrane"/>
    <property type="evidence" value="ECO:0007669"/>
    <property type="project" value="UniProtKB-SubCell"/>
</dbReference>
<feature type="transmembrane region" description="Helical" evidence="4">
    <location>
        <begin position="358"/>
        <end position="379"/>
    </location>
</feature>
<reference evidence="6 7" key="1">
    <citation type="submission" date="2016-08" db="EMBL/GenBank/DDBJ databases">
        <authorList>
            <consortium name="Lentinula edodes genome sequencing consortium"/>
            <person name="Sakamoto Y."/>
            <person name="Nakade K."/>
            <person name="Sato S."/>
            <person name="Yoshida Y."/>
            <person name="Miyazaki K."/>
            <person name="Natsume S."/>
            <person name="Konno N."/>
        </authorList>
    </citation>
    <scope>NUCLEOTIDE SEQUENCE [LARGE SCALE GENOMIC DNA]</scope>
    <source>
        <strain evidence="6 7">NBRC 111202</strain>
    </source>
</reference>
<dbReference type="EMBL" id="BDGU01001087">
    <property type="protein sequence ID" value="GAW09471.1"/>
    <property type="molecule type" value="Genomic_DNA"/>
</dbReference>
<feature type="transmembrane region" description="Helical" evidence="4">
    <location>
        <begin position="449"/>
        <end position="468"/>
    </location>
</feature>
<feature type="compositionally biased region" description="Polar residues" evidence="3">
    <location>
        <begin position="55"/>
        <end position="69"/>
    </location>
</feature>
<dbReference type="InterPro" id="IPR011701">
    <property type="entry name" value="MFS"/>
</dbReference>
<dbReference type="InterPro" id="IPR050327">
    <property type="entry name" value="Proton-linked_MCT"/>
</dbReference>
<dbReference type="GO" id="GO:0022857">
    <property type="term" value="F:transmembrane transporter activity"/>
    <property type="evidence" value="ECO:0007669"/>
    <property type="project" value="InterPro"/>
</dbReference>
<feature type="region of interest" description="Disordered" evidence="3">
    <location>
        <begin position="1"/>
        <end position="69"/>
    </location>
</feature>
<feature type="transmembrane region" description="Helical" evidence="4">
    <location>
        <begin position="212"/>
        <end position="234"/>
    </location>
</feature>
<feature type="transmembrane region" description="Helical" evidence="4">
    <location>
        <begin position="412"/>
        <end position="437"/>
    </location>
</feature>
<evidence type="ECO:0000256" key="2">
    <source>
        <dbReference type="ARBA" id="ARBA00006727"/>
    </source>
</evidence>
<dbReference type="AlphaFoldDB" id="A0A1Q3EQI9"/>
<dbReference type="PANTHER" id="PTHR11360:SF177">
    <property type="entry name" value="RIBOFLAVIN TRANSPORTER MCH5"/>
    <property type="match status" value="1"/>
</dbReference>
<dbReference type="InterPro" id="IPR020846">
    <property type="entry name" value="MFS_dom"/>
</dbReference>
<evidence type="ECO:0000313" key="7">
    <source>
        <dbReference type="Proteomes" id="UP000188533"/>
    </source>
</evidence>
<dbReference type="PROSITE" id="PS50850">
    <property type="entry name" value="MFS"/>
    <property type="match status" value="1"/>
</dbReference>
<feature type="transmembrane region" description="Helical" evidence="4">
    <location>
        <begin position="189"/>
        <end position="206"/>
    </location>
</feature>
<name>A0A1Q3EQI9_LENED</name>
<accession>A0A1Q3EQI9</accession>
<dbReference type="SUPFAM" id="SSF103473">
    <property type="entry name" value="MFS general substrate transporter"/>
    <property type="match status" value="1"/>
</dbReference>
<feature type="transmembrane region" description="Helical" evidence="4">
    <location>
        <begin position="246"/>
        <end position="266"/>
    </location>
</feature>
<keyword evidence="4" id="KW-1133">Transmembrane helix</keyword>
<dbReference type="Proteomes" id="UP000188533">
    <property type="component" value="Unassembled WGS sequence"/>
</dbReference>
<sequence>MFASITKPSAMDSTLHRQHEEDEDLSFELSSPRNGFDATNMSVSSADDKDKYMDSTASPSFSMEKTKGNAQETVIPVQLHKSRDGLLDSTGSGSSRSEGPVGGQGTESQLDCPDGGLRAWLVVLGTAFSTLASLGYITSWGVFQSYYEQTLLKDHTPSSIAWIGSLQVCLVFLPGLISGRLFDLGIFKLPFVAASALLVTSTFLVAECTQYWQFVLCQGLATGLGVGMVFGPSLSVLGHWFKRKRGAAMGLTTLGSSVGGTVFPIATRTLIPAVGFPWTMRILAFILLFSLCIPCFTLARRLPPKAVSGGLFNFRAFKDSPPFTVYCVGVVFLFLGLFTVMTYIDISAVTNGVSPDYSFYLVSIVNASSLLGRVVSGILVDKTGAINFIAPTTFLAGIVTFAWPFATSKSSLTAIAVTYGFTSGTIIPGLAIPVFLLGDVSDIGRRTGMMMTLGALGGLFGAPISGAINRSSGGFKAVGYFAGTMMILAGIFMLATRYLVLRKLRGRF</sequence>
<comment type="subcellular location">
    <subcellularLocation>
        <location evidence="1">Membrane</location>
        <topology evidence="1">Multi-pass membrane protein</topology>
    </subcellularLocation>
</comment>
<dbReference type="CDD" id="cd17352">
    <property type="entry name" value="MFS_MCT_SLC16"/>
    <property type="match status" value="1"/>
</dbReference>
<comment type="caution">
    <text evidence="6">The sequence shown here is derived from an EMBL/GenBank/DDBJ whole genome shotgun (WGS) entry which is preliminary data.</text>
</comment>
<dbReference type="Pfam" id="PF07690">
    <property type="entry name" value="MFS_1"/>
    <property type="match status" value="1"/>
</dbReference>
<protein>
    <submittedName>
        <fullName evidence="6">MFS general substrate transporter</fullName>
    </submittedName>
</protein>
<evidence type="ECO:0000256" key="3">
    <source>
        <dbReference type="SAM" id="MobiDB-lite"/>
    </source>
</evidence>
<evidence type="ECO:0000256" key="1">
    <source>
        <dbReference type="ARBA" id="ARBA00004141"/>
    </source>
</evidence>
<feature type="transmembrane region" description="Helical" evidence="4">
    <location>
        <begin position="386"/>
        <end position="406"/>
    </location>
</feature>
<feature type="domain" description="Major facilitator superfamily (MFS) profile" evidence="5">
    <location>
        <begin position="119"/>
        <end position="507"/>
    </location>
</feature>
<reference evidence="6 7" key="2">
    <citation type="submission" date="2017-02" db="EMBL/GenBank/DDBJ databases">
        <title>A genome survey and senescence transcriptome analysis in Lentinula edodes.</title>
        <authorList>
            <person name="Sakamoto Y."/>
            <person name="Nakade K."/>
            <person name="Sato S."/>
            <person name="Yoshida Y."/>
            <person name="Miyazaki K."/>
            <person name="Natsume S."/>
            <person name="Konno N."/>
        </authorList>
    </citation>
    <scope>NUCLEOTIDE SEQUENCE [LARGE SCALE GENOMIC DNA]</scope>
    <source>
        <strain evidence="6 7">NBRC 111202</strain>
    </source>
</reference>
<gene>
    <name evidence="6" type="ORF">LENED_011626</name>
</gene>
<comment type="similarity">
    <text evidence="2">Belongs to the major facilitator superfamily. Monocarboxylate porter (TC 2.A.1.13) family.</text>
</comment>
<feature type="transmembrane region" description="Helical" evidence="4">
    <location>
        <begin position="278"/>
        <end position="302"/>
    </location>
</feature>
<feature type="transmembrane region" description="Helical" evidence="4">
    <location>
        <begin position="480"/>
        <end position="500"/>
    </location>
</feature>
<feature type="transmembrane region" description="Helical" evidence="4">
    <location>
        <begin position="159"/>
        <end position="177"/>
    </location>
</feature>
<keyword evidence="4" id="KW-0472">Membrane</keyword>
<feature type="transmembrane region" description="Helical" evidence="4">
    <location>
        <begin position="323"/>
        <end position="346"/>
    </location>
</feature>